<keyword evidence="3" id="KW-0804">Transcription</keyword>
<dbReference type="GO" id="GO:0006355">
    <property type="term" value="P:regulation of DNA-templated transcription"/>
    <property type="evidence" value="ECO:0007669"/>
    <property type="project" value="InterPro"/>
</dbReference>
<feature type="region of interest" description="Disordered" evidence="5">
    <location>
        <begin position="589"/>
        <end position="619"/>
    </location>
</feature>
<evidence type="ECO:0000256" key="4">
    <source>
        <dbReference type="ARBA" id="ARBA00023242"/>
    </source>
</evidence>
<evidence type="ECO:0000256" key="1">
    <source>
        <dbReference type="ARBA" id="ARBA00022853"/>
    </source>
</evidence>
<accession>A0A9W9DV81</accession>
<dbReference type="GO" id="GO:0016586">
    <property type="term" value="C:RSC-type complex"/>
    <property type="evidence" value="ECO:0007669"/>
    <property type="project" value="TreeGrafter"/>
</dbReference>
<keyword evidence="2" id="KW-0805">Transcription regulation</keyword>
<dbReference type="PANTHER" id="PTHR22970">
    <property type="entry name" value="AT-RICH INTERACTIVE DOMAIN-CONTAINING PROTEIN 2"/>
    <property type="match status" value="1"/>
</dbReference>
<dbReference type="OrthoDB" id="338531at2759"/>
<sequence length="653" mass="73375">MIRFTNHGARATNRGATNLYYKSGSHTSTLPQQQQTVTVHNQTDDHERWYTEVTASNRMRLSLLSGIDTEIAWALNRLVRLCRNEDFRLRLIPGLMEALFEWPEWFSTTGHRENTDLQSLFAPSGTFLLRRQHAIMSAFVLRNAALIDDQNVLAIAQFSRTMPLVLHALHDLDFSLDANSEFLSYILDIFQCVAPTFILPPKSSPQTSSPLQPLLRIISSSSNRSMIMAALHALASLFSNPKNAPHLSPSSPALFICIKHLPLYNDKPLLEASLNYIYTHLSHPAMSKAFLLHANMPSVLRILVTLLLVEQVQEDVTVDITGDYHTVPSAVLSTKDHELSEAELNGLLAIPEPKRCFDWLALMFVKRPGSEITQVDLWNLYKDAFEPCQDPQMLPAADVIKNATTMFGTQSLVIQGPTTKFIIQDIDRRKDTILADKLKCQWNRSQCTAPPLSTAAELCEHVLLHVDSYNVKDEAACLWSTCSRDKIPNGHFRAHVLTHFWQAHIPAERNPSQSDTITISPATNHPDPNPTLRIPPLPRRTVIDFKRTINDAPSPSLLALLCIRILFRTSFASVEAAPKVDADHFGFPGVTEENEDDDEGQVLEGDTLENEKEGGRKGRRTFGDIRKLLETVQIKDEVLMGWITEMINAGMED</sequence>
<dbReference type="GO" id="GO:0003677">
    <property type="term" value="F:DNA binding"/>
    <property type="evidence" value="ECO:0007669"/>
    <property type="project" value="InterPro"/>
</dbReference>
<feature type="compositionally biased region" description="Polar residues" evidence="5">
    <location>
        <begin position="511"/>
        <end position="523"/>
    </location>
</feature>
<feature type="region of interest" description="Disordered" evidence="5">
    <location>
        <begin position="511"/>
        <end position="536"/>
    </location>
</feature>
<dbReference type="InterPro" id="IPR003150">
    <property type="entry name" value="DNA-bd_RFX"/>
</dbReference>
<feature type="compositionally biased region" description="Basic and acidic residues" evidence="5">
    <location>
        <begin position="609"/>
        <end position="619"/>
    </location>
</feature>
<dbReference type="InterPro" id="IPR016024">
    <property type="entry name" value="ARM-type_fold"/>
</dbReference>
<reference evidence="7" key="1">
    <citation type="submission" date="2022-08" db="EMBL/GenBank/DDBJ databases">
        <title>A Global Phylogenomic Analysis of the Shiitake Genus Lentinula.</title>
        <authorList>
            <consortium name="DOE Joint Genome Institute"/>
            <person name="Sierra-Patev S."/>
            <person name="Min B."/>
            <person name="Naranjo-Ortiz M."/>
            <person name="Looney B."/>
            <person name="Konkel Z."/>
            <person name="Slot J.C."/>
            <person name="Sakamoto Y."/>
            <person name="Steenwyk J.L."/>
            <person name="Rokas A."/>
            <person name="Carro J."/>
            <person name="Camarero S."/>
            <person name="Ferreira P."/>
            <person name="Molpeceres G."/>
            <person name="Ruiz-Duenas F.J."/>
            <person name="Serrano A."/>
            <person name="Henrissat B."/>
            <person name="Drula E."/>
            <person name="Hughes K.W."/>
            <person name="Mata J.L."/>
            <person name="Ishikawa N.K."/>
            <person name="Vargas-Isla R."/>
            <person name="Ushijima S."/>
            <person name="Smith C.A."/>
            <person name="Ahrendt S."/>
            <person name="Andreopoulos W."/>
            <person name="He G."/>
            <person name="Labutti K."/>
            <person name="Lipzen A."/>
            <person name="Ng V."/>
            <person name="Riley R."/>
            <person name="Sandor L."/>
            <person name="Barry K."/>
            <person name="Martinez A.T."/>
            <person name="Xiao Y."/>
            <person name="Gibbons J.G."/>
            <person name="Terashima K."/>
            <person name="Grigoriev I.V."/>
            <person name="Hibbett D.S."/>
        </authorList>
    </citation>
    <scope>NUCLEOTIDE SEQUENCE</scope>
    <source>
        <strain evidence="7">JLM2183</strain>
    </source>
</reference>
<protein>
    <recommendedName>
        <fullName evidence="6">RFX-type winged-helix domain-containing protein</fullName>
    </recommendedName>
</protein>
<evidence type="ECO:0000256" key="5">
    <source>
        <dbReference type="SAM" id="MobiDB-lite"/>
    </source>
</evidence>
<dbReference type="Proteomes" id="UP001150266">
    <property type="component" value="Unassembled WGS sequence"/>
</dbReference>
<dbReference type="EMBL" id="JAOTPV010000003">
    <property type="protein sequence ID" value="KAJ4485823.1"/>
    <property type="molecule type" value="Genomic_DNA"/>
</dbReference>
<proteinExistence type="predicted"/>
<keyword evidence="1" id="KW-0156">Chromatin regulator</keyword>
<evidence type="ECO:0000259" key="6">
    <source>
        <dbReference type="PROSITE" id="PS51526"/>
    </source>
</evidence>
<comment type="caution">
    <text evidence="7">The sequence shown here is derived from an EMBL/GenBank/DDBJ whole genome shotgun (WGS) entry which is preliminary data.</text>
</comment>
<evidence type="ECO:0000256" key="2">
    <source>
        <dbReference type="ARBA" id="ARBA00023015"/>
    </source>
</evidence>
<name>A0A9W9DV81_9AGAR</name>
<feature type="compositionally biased region" description="Pro residues" evidence="5">
    <location>
        <begin position="527"/>
        <end position="536"/>
    </location>
</feature>
<organism evidence="7 8">
    <name type="scientific">Lentinula aciculospora</name>
    <dbReference type="NCBI Taxonomy" id="153920"/>
    <lineage>
        <taxon>Eukaryota</taxon>
        <taxon>Fungi</taxon>
        <taxon>Dikarya</taxon>
        <taxon>Basidiomycota</taxon>
        <taxon>Agaricomycotina</taxon>
        <taxon>Agaricomycetes</taxon>
        <taxon>Agaricomycetidae</taxon>
        <taxon>Agaricales</taxon>
        <taxon>Marasmiineae</taxon>
        <taxon>Omphalotaceae</taxon>
        <taxon>Lentinula</taxon>
    </lineage>
</organism>
<evidence type="ECO:0000313" key="7">
    <source>
        <dbReference type="EMBL" id="KAJ4485823.1"/>
    </source>
</evidence>
<dbReference type="AlphaFoldDB" id="A0A9W9DV81"/>
<gene>
    <name evidence="7" type="ORF">J3R30DRAFT_3697216</name>
</gene>
<keyword evidence="8" id="KW-1185">Reference proteome</keyword>
<dbReference type="PANTHER" id="PTHR22970:SF14">
    <property type="entry name" value="AT-RICH INTERACTIVE DOMAIN-CONTAINING PROTEIN 2"/>
    <property type="match status" value="1"/>
</dbReference>
<dbReference type="PROSITE" id="PS51526">
    <property type="entry name" value="RFX_DBD"/>
    <property type="match status" value="1"/>
</dbReference>
<feature type="domain" description="RFX-type winged-helix" evidence="6">
    <location>
        <begin position="356"/>
        <end position="430"/>
    </location>
</feature>
<evidence type="ECO:0000313" key="8">
    <source>
        <dbReference type="Proteomes" id="UP001150266"/>
    </source>
</evidence>
<dbReference type="GO" id="GO:0006325">
    <property type="term" value="P:chromatin organization"/>
    <property type="evidence" value="ECO:0007669"/>
    <property type="project" value="UniProtKB-KW"/>
</dbReference>
<feature type="compositionally biased region" description="Acidic residues" evidence="5">
    <location>
        <begin position="592"/>
        <end position="601"/>
    </location>
</feature>
<keyword evidence="4" id="KW-0539">Nucleus</keyword>
<evidence type="ECO:0000256" key="3">
    <source>
        <dbReference type="ARBA" id="ARBA00023163"/>
    </source>
</evidence>
<dbReference type="SUPFAM" id="SSF48371">
    <property type="entry name" value="ARM repeat"/>
    <property type="match status" value="1"/>
</dbReference>
<dbReference type="InterPro" id="IPR052406">
    <property type="entry name" value="Chromatin_Remodeling_Comp"/>
</dbReference>